<evidence type="ECO:0000313" key="2">
    <source>
        <dbReference type="Proteomes" id="UP001346869"/>
    </source>
</evidence>
<name>A0AAN7X7B5_ELEMC</name>
<dbReference type="Proteomes" id="UP001346869">
    <property type="component" value="Unassembled WGS sequence"/>
</dbReference>
<dbReference type="EMBL" id="JAUZQC010000016">
    <property type="protein sequence ID" value="KAK5856910.1"/>
    <property type="molecule type" value="Genomic_DNA"/>
</dbReference>
<keyword evidence="2" id="KW-1185">Reference proteome</keyword>
<gene>
    <name evidence="1" type="ORF">PBY51_010190</name>
</gene>
<dbReference type="AlphaFoldDB" id="A0AAN7X7B5"/>
<reference evidence="1 2" key="2">
    <citation type="journal article" date="2023" name="Mol. Biol. Evol.">
        <title>Genomics of Secondarily Temperate Adaptation in the Only Non-Antarctic Icefish.</title>
        <authorList>
            <person name="Rivera-Colon A.G."/>
            <person name="Rayamajhi N."/>
            <person name="Minhas B.F."/>
            <person name="Madrigal G."/>
            <person name="Bilyk K.T."/>
            <person name="Yoon V."/>
            <person name="Hune M."/>
            <person name="Gregory S."/>
            <person name="Cheng C.H.C."/>
            <person name="Catchen J.M."/>
        </authorList>
    </citation>
    <scope>NUCLEOTIDE SEQUENCE [LARGE SCALE GENOMIC DNA]</scope>
    <source>
        <strain evidence="1">JMC-PN-2008</strain>
    </source>
</reference>
<comment type="caution">
    <text evidence="1">The sequence shown here is derived from an EMBL/GenBank/DDBJ whole genome shotgun (WGS) entry which is preliminary data.</text>
</comment>
<protein>
    <submittedName>
        <fullName evidence="1">Uncharacterized protein</fullName>
    </submittedName>
</protein>
<organism evidence="1 2">
    <name type="scientific">Eleginops maclovinus</name>
    <name type="common">Patagonian blennie</name>
    <name type="synonym">Eleginus maclovinus</name>
    <dbReference type="NCBI Taxonomy" id="56733"/>
    <lineage>
        <taxon>Eukaryota</taxon>
        <taxon>Metazoa</taxon>
        <taxon>Chordata</taxon>
        <taxon>Craniata</taxon>
        <taxon>Vertebrata</taxon>
        <taxon>Euteleostomi</taxon>
        <taxon>Actinopterygii</taxon>
        <taxon>Neopterygii</taxon>
        <taxon>Teleostei</taxon>
        <taxon>Neoteleostei</taxon>
        <taxon>Acanthomorphata</taxon>
        <taxon>Eupercaria</taxon>
        <taxon>Perciformes</taxon>
        <taxon>Notothenioidei</taxon>
        <taxon>Eleginopidae</taxon>
        <taxon>Eleginops</taxon>
    </lineage>
</organism>
<reference evidence="1 2" key="1">
    <citation type="journal article" date="2023" name="Genes (Basel)">
        <title>Chromosome-Level Genome Assembly and Circadian Gene Repertoire of the Patagonia Blennie Eleginops maclovinus-The Closest Ancestral Proxy of Antarctic Cryonotothenioids.</title>
        <authorList>
            <person name="Cheng C.C."/>
            <person name="Rivera-Colon A.G."/>
            <person name="Minhas B.F."/>
            <person name="Wilson L."/>
            <person name="Rayamajhi N."/>
            <person name="Vargas-Chacoff L."/>
            <person name="Catchen J.M."/>
        </authorList>
    </citation>
    <scope>NUCLEOTIDE SEQUENCE [LARGE SCALE GENOMIC DNA]</scope>
    <source>
        <strain evidence="1">JMC-PN-2008</strain>
    </source>
</reference>
<evidence type="ECO:0000313" key="1">
    <source>
        <dbReference type="EMBL" id="KAK5856910.1"/>
    </source>
</evidence>
<accession>A0AAN7X7B5</accession>
<proteinExistence type="predicted"/>
<sequence>MTRLVLPPPQYVQILLSGQEQWQERLGWHRLASPVMAYLSPSASICSAPEHLSGLRAVGRGRGGVDLVATVPLVKAGVQ</sequence>